<sequence length="70" mass="8078">MAKVSTQETSIGSLQFLYACVYVRHRVAMLRPMFDSFAERAKRGIFFSLVTGLGHSLKFSKEYFIEYSET</sequence>
<proteinExistence type="predicted"/>
<feature type="non-terminal residue" evidence="1">
    <location>
        <position position="70"/>
    </location>
</feature>
<dbReference type="Proteomes" id="UP000887013">
    <property type="component" value="Unassembled WGS sequence"/>
</dbReference>
<dbReference type="AlphaFoldDB" id="A0A8X6R3W5"/>
<accession>A0A8X6R3W5</accession>
<evidence type="ECO:0000313" key="1">
    <source>
        <dbReference type="EMBL" id="GFU56421.1"/>
    </source>
</evidence>
<reference evidence="1" key="1">
    <citation type="submission" date="2020-08" db="EMBL/GenBank/DDBJ databases">
        <title>Multicomponent nature underlies the extraordinary mechanical properties of spider dragline silk.</title>
        <authorList>
            <person name="Kono N."/>
            <person name="Nakamura H."/>
            <person name="Mori M."/>
            <person name="Yoshida Y."/>
            <person name="Ohtoshi R."/>
            <person name="Malay A.D."/>
            <person name="Moran D.A.P."/>
            <person name="Tomita M."/>
            <person name="Numata K."/>
            <person name="Arakawa K."/>
        </authorList>
    </citation>
    <scope>NUCLEOTIDE SEQUENCE</scope>
</reference>
<evidence type="ECO:0000313" key="2">
    <source>
        <dbReference type="Proteomes" id="UP000887013"/>
    </source>
</evidence>
<name>A0A8X6R3W5_NEPPI</name>
<dbReference type="PROSITE" id="PS51257">
    <property type="entry name" value="PROKAR_LIPOPROTEIN"/>
    <property type="match status" value="1"/>
</dbReference>
<keyword evidence="2" id="KW-1185">Reference proteome</keyword>
<protein>
    <submittedName>
        <fullName evidence="1">Uncharacterized protein</fullName>
    </submittedName>
</protein>
<dbReference type="EMBL" id="BMAW01039587">
    <property type="protein sequence ID" value="GFU56421.1"/>
    <property type="molecule type" value="Genomic_DNA"/>
</dbReference>
<gene>
    <name evidence="1" type="ORF">NPIL_85661</name>
</gene>
<comment type="caution">
    <text evidence="1">The sequence shown here is derived from an EMBL/GenBank/DDBJ whole genome shotgun (WGS) entry which is preliminary data.</text>
</comment>
<organism evidence="1 2">
    <name type="scientific">Nephila pilipes</name>
    <name type="common">Giant wood spider</name>
    <name type="synonym">Nephila maculata</name>
    <dbReference type="NCBI Taxonomy" id="299642"/>
    <lineage>
        <taxon>Eukaryota</taxon>
        <taxon>Metazoa</taxon>
        <taxon>Ecdysozoa</taxon>
        <taxon>Arthropoda</taxon>
        <taxon>Chelicerata</taxon>
        <taxon>Arachnida</taxon>
        <taxon>Araneae</taxon>
        <taxon>Araneomorphae</taxon>
        <taxon>Entelegynae</taxon>
        <taxon>Araneoidea</taxon>
        <taxon>Nephilidae</taxon>
        <taxon>Nephila</taxon>
    </lineage>
</organism>